<dbReference type="Pfam" id="PF11551">
    <property type="entry name" value="Omp28"/>
    <property type="match status" value="1"/>
</dbReference>
<dbReference type="InterPro" id="IPR021615">
    <property type="entry name" value="Omp28"/>
</dbReference>
<dbReference type="SUPFAM" id="SSF52833">
    <property type="entry name" value="Thioredoxin-like"/>
    <property type="match status" value="1"/>
</dbReference>
<protein>
    <submittedName>
        <fullName evidence="2">Outer membrane protein Omp28</fullName>
    </submittedName>
</protein>
<dbReference type="InterPro" id="IPR036249">
    <property type="entry name" value="Thioredoxin-like_sf"/>
</dbReference>
<dbReference type="EMBL" id="SOAG01000044">
    <property type="protein sequence ID" value="TDS51081.1"/>
    <property type="molecule type" value="Genomic_DNA"/>
</dbReference>
<dbReference type="PROSITE" id="PS51257">
    <property type="entry name" value="PROKAR_LIPOPROTEIN"/>
    <property type="match status" value="1"/>
</dbReference>
<gene>
    <name evidence="2" type="ORF">C8P70_1449</name>
</gene>
<comment type="caution">
    <text evidence="2">The sequence shown here is derived from an EMBL/GenBank/DDBJ whole genome shotgun (WGS) entry which is preliminary data.</text>
</comment>
<keyword evidence="1" id="KW-0732">Signal</keyword>
<dbReference type="Gene3D" id="3.40.30.10">
    <property type="entry name" value="Glutaredoxin"/>
    <property type="match status" value="1"/>
</dbReference>
<dbReference type="Proteomes" id="UP000295215">
    <property type="component" value="Unassembled WGS sequence"/>
</dbReference>
<dbReference type="OrthoDB" id="1081990at2"/>
<reference evidence="2 3" key="1">
    <citation type="submission" date="2019-03" db="EMBL/GenBank/DDBJ databases">
        <title>Genomic Encyclopedia of Archaeal and Bacterial Type Strains, Phase II (KMG-II): from individual species to whole genera.</title>
        <authorList>
            <person name="Goeker M."/>
        </authorList>
    </citation>
    <scope>NUCLEOTIDE SEQUENCE [LARGE SCALE GENOMIC DNA]</scope>
    <source>
        <strain evidence="2 3">DSM 28213</strain>
    </source>
</reference>
<keyword evidence="3" id="KW-1185">Reference proteome</keyword>
<evidence type="ECO:0000256" key="1">
    <source>
        <dbReference type="SAM" id="SignalP"/>
    </source>
</evidence>
<evidence type="ECO:0000313" key="2">
    <source>
        <dbReference type="EMBL" id="TDS51081.1"/>
    </source>
</evidence>
<feature type="chain" id="PRO_5020944042" evidence="1">
    <location>
        <begin position="24"/>
        <end position="371"/>
    </location>
</feature>
<sequence length="371" mass="41280">MKKRFYFGAVVLLSLLFSTSLFISCSSSDDDTSPSNTLSLIANKTTILINEEVSFTVKGDDKNIEDASLYINNQIVEGLKHSFETTGEYKVVAKKEGYADSNIITIQVNEEHGTEGENNEVDEDYVPTGDEAYVHKVVVEDFTGTWCVWCPRVAYSIEKAVEEFGKKIVPIAIHRGNIDPSAWNYDPFNFNGSGSLENKLGVTGYPAVFINRIKSWKYPEDKNTSDPGKYLNNKTSIGIKISSELSQNSGTVSLDIAFSETFNEELKYIIYILEDNLIYDQDNATEHYGGADVIKDFVFNDVVRTSTDILGSPLSNTTKGNIFKLENTKFNYESKNAANLKIAVLIVNKDGYVLNAQVAKANTVKNYVIAK</sequence>
<dbReference type="Gene3D" id="2.60.40.10">
    <property type="entry name" value="Immunoglobulins"/>
    <property type="match status" value="1"/>
</dbReference>
<feature type="signal peptide" evidence="1">
    <location>
        <begin position="1"/>
        <end position="23"/>
    </location>
</feature>
<dbReference type="AlphaFoldDB" id="A0A4V3E7J3"/>
<dbReference type="InterPro" id="IPR013783">
    <property type="entry name" value="Ig-like_fold"/>
</dbReference>
<evidence type="ECO:0000313" key="3">
    <source>
        <dbReference type="Proteomes" id="UP000295215"/>
    </source>
</evidence>
<dbReference type="RefSeq" id="WP_133713761.1">
    <property type="nucleotide sequence ID" value="NZ_SOAG01000044.1"/>
</dbReference>
<organism evidence="2 3">
    <name type="scientific">Myroides indicus</name>
    <dbReference type="NCBI Taxonomy" id="1323422"/>
    <lineage>
        <taxon>Bacteria</taxon>
        <taxon>Pseudomonadati</taxon>
        <taxon>Bacteroidota</taxon>
        <taxon>Flavobacteriia</taxon>
        <taxon>Flavobacteriales</taxon>
        <taxon>Flavobacteriaceae</taxon>
        <taxon>Myroides</taxon>
    </lineage>
</organism>
<proteinExistence type="predicted"/>
<name>A0A4V3E7J3_9FLAO</name>
<accession>A0A4V3E7J3</accession>